<dbReference type="OMA" id="MAEYYAT"/>
<organism evidence="2">
    <name type="scientific">Oryza punctata</name>
    <name type="common">Red rice</name>
    <dbReference type="NCBI Taxonomy" id="4537"/>
    <lineage>
        <taxon>Eukaryota</taxon>
        <taxon>Viridiplantae</taxon>
        <taxon>Streptophyta</taxon>
        <taxon>Embryophyta</taxon>
        <taxon>Tracheophyta</taxon>
        <taxon>Spermatophyta</taxon>
        <taxon>Magnoliopsida</taxon>
        <taxon>Liliopsida</taxon>
        <taxon>Poales</taxon>
        <taxon>Poaceae</taxon>
        <taxon>BOP clade</taxon>
        <taxon>Oryzoideae</taxon>
        <taxon>Oryzeae</taxon>
        <taxon>Oryzinae</taxon>
        <taxon>Oryza</taxon>
    </lineage>
</organism>
<dbReference type="Gramene" id="OPUNC01G43850.1">
    <property type="protein sequence ID" value="OPUNC01G43850.1"/>
    <property type="gene ID" value="OPUNC01G43850"/>
</dbReference>
<dbReference type="HOGENOM" id="CLU_2389793_0_0_1"/>
<sequence length="92" mass="10460">MAEYYATGRRGHGGNDGENRGSSSSSRTTSREYLRQQGDQEPYTQQERMALIIQKGLSLAYEGHKAKEADAKEQYARSRSTASYYYYGNLFD</sequence>
<feature type="region of interest" description="Disordered" evidence="1">
    <location>
        <begin position="1"/>
        <end position="45"/>
    </location>
</feature>
<protein>
    <submittedName>
        <fullName evidence="2">Uncharacterized protein</fullName>
    </submittedName>
</protein>
<evidence type="ECO:0000313" key="3">
    <source>
        <dbReference type="Proteomes" id="UP000026962"/>
    </source>
</evidence>
<evidence type="ECO:0000256" key="1">
    <source>
        <dbReference type="SAM" id="MobiDB-lite"/>
    </source>
</evidence>
<reference evidence="2" key="2">
    <citation type="submission" date="2018-05" db="EMBL/GenBank/DDBJ databases">
        <title>OpunRS2 (Oryza punctata Reference Sequence Version 2).</title>
        <authorList>
            <person name="Zhang J."/>
            <person name="Kudrna D."/>
            <person name="Lee S."/>
            <person name="Talag J."/>
            <person name="Welchert J."/>
            <person name="Wing R.A."/>
        </authorList>
    </citation>
    <scope>NUCLEOTIDE SEQUENCE [LARGE SCALE GENOMIC DNA]</scope>
</reference>
<name>A0A0E0JU01_ORYPU</name>
<dbReference type="AlphaFoldDB" id="A0A0E0JU01"/>
<dbReference type="EnsemblPlants" id="OPUNC01G43850.1">
    <property type="protein sequence ID" value="OPUNC01G43850.1"/>
    <property type="gene ID" value="OPUNC01G43850"/>
</dbReference>
<proteinExistence type="predicted"/>
<keyword evidence="3" id="KW-1185">Reference proteome</keyword>
<evidence type="ECO:0000313" key="2">
    <source>
        <dbReference type="EnsemblPlants" id="OPUNC01G43850.1"/>
    </source>
</evidence>
<reference evidence="2" key="1">
    <citation type="submission" date="2015-04" db="UniProtKB">
        <authorList>
            <consortium name="EnsemblPlants"/>
        </authorList>
    </citation>
    <scope>IDENTIFICATION</scope>
</reference>
<dbReference type="Proteomes" id="UP000026962">
    <property type="component" value="Chromosome 1"/>
</dbReference>
<accession>A0A0E0JU01</accession>